<dbReference type="Gene3D" id="3.40.525.10">
    <property type="entry name" value="CRAL-TRIO lipid binding domain"/>
    <property type="match status" value="1"/>
</dbReference>
<dbReference type="PANTHER" id="PTHR22826:SF106">
    <property type="entry name" value="TRIO, ISOFORM A"/>
    <property type="match status" value="1"/>
</dbReference>
<keyword evidence="4" id="KW-1185">Reference proteome</keyword>
<keyword evidence="2" id="KW-0175">Coiled coil</keyword>
<dbReference type="CDD" id="cd00170">
    <property type="entry name" value="SEC14"/>
    <property type="match status" value="1"/>
</dbReference>
<sequence>MPPPENSVARGARAEDIIHVLRDRVALLPGARDRDNRPIVFVPAKENSAQINPDHLRNLLLYLYEVTSDDVKENGFVFVIDMRKGTTWNVVKPVLKCLQEFFPGTVTAVLIIKPDNFWEKHKTSVSTGKYKFDIQMISIDNLTKYMDAGQIVREFGGSLFYDHEDWLDLRVDIEKLVWRSSEILRHFEKYSTLMSSSDIPVDVVKAEEAISKHQKLQSLIASLSVEGVEADVEQLKKRIFNECEYLPVSSNGSILHSTSNPDLSSIFPHLVQLTKTLARTRAEISCQWELKKQDLDQCYQMKLFEKDAESAYQWIRARCNQLSHSFTITGNSESDTDRLLTEHKDLTNGVDKYEISYNHVMDVGRRLHKLQLEQRNRLLKLTFNVHQKCNLFLKNYGNWIENVGVDPSLVMDKSHDELNAFLEEHDSFEQVFENVYSEAYADATQLSKMMKKIYGENVGSAQSYKQLLELIQRITHAKRNLHSIWKSRRESIHYRMSSAIFSSDMRSVIDWLEQHGEPFLRRKIAIGQDRVSATSLSVNHENFRNVAMNTYRNANQLFTMAAELKNAGEVNEEETTQALLELRRKIDSFRKKVDMRTNLLFIASNFFLHYDEIMAWYCKMDDRLASLSVVPESVEECERNKEKLQSENDGTLQAFARVIAEANQLHAALQQQRVVLNVDNSEAIRHVENLARNIENRQAAEKDRWSSQRIYLNAACKVAVFLRDCSEIRRQLMSWSEDLKGLKHSVSNKADVVMHYHRQNTESVRSV</sequence>
<dbReference type="SMART" id="SM00516">
    <property type="entry name" value="SEC14"/>
    <property type="match status" value="1"/>
</dbReference>
<reference evidence="5" key="1">
    <citation type="submission" date="2022-11" db="UniProtKB">
        <authorList>
            <consortium name="WormBaseParasite"/>
        </authorList>
    </citation>
    <scope>IDENTIFICATION</scope>
</reference>
<dbReference type="WBParaSite" id="jg10394">
    <property type="protein sequence ID" value="jg10394"/>
    <property type="gene ID" value="jg10394"/>
</dbReference>
<keyword evidence="1" id="KW-0344">Guanine-nucleotide releasing factor</keyword>
<dbReference type="Pfam" id="PF13716">
    <property type="entry name" value="CRAL_TRIO_2"/>
    <property type="match status" value="1"/>
</dbReference>
<evidence type="ECO:0000313" key="4">
    <source>
        <dbReference type="Proteomes" id="UP000887574"/>
    </source>
</evidence>
<dbReference type="GO" id="GO:0005085">
    <property type="term" value="F:guanyl-nucleotide exchange factor activity"/>
    <property type="evidence" value="ECO:0007669"/>
    <property type="project" value="UniProtKB-KW"/>
</dbReference>
<evidence type="ECO:0000256" key="1">
    <source>
        <dbReference type="ARBA" id="ARBA00022658"/>
    </source>
</evidence>
<name>A0A915CN38_9BILA</name>
<dbReference type="InterPro" id="IPR051336">
    <property type="entry name" value="RhoGEF_Guanine_NuclExch_SF"/>
</dbReference>
<dbReference type="InterPro" id="IPR036865">
    <property type="entry name" value="CRAL-TRIO_dom_sf"/>
</dbReference>
<proteinExistence type="predicted"/>
<organism evidence="4 5">
    <name type="scientific">Ditylenchus dipsaci</name>
    <dbReference type="NCBI Taxonomy" id="166011"/>
    <lineage>
        <taxon>Eukaryota</taxon>
        <taxon>Metazoa</taxon>
        <taxon>Ecdysozoa</taxon>
        <taxon>Nematoda</taxon>
        <taxon>Chromadorea</taxon>
        <taxon>Rhabditida</taxon>
        <taxon>Tylenchina</taxon>
        <taxon>Tylenchomorpha</taxon>
        <taxon>Sphaerularioidea</taxon>
        <taxon>Anguinidae</taxon>
        <taxon>Anguininae</taxon>
        <taxon>Ditylenchus</taxon>
    </lineage>
</organism>
<feature type="domain" description="CRAL-TRIO" evidence="3">
    <location>
        <begin position="15"/>
        <end position="163"/>
    </location>
</feature>
<dbReference type="Proteomes" id="UP000887574">
    <property type="component" value="Unplaced"/>
</dbReference>
<dbReference type="InterPro" id="IPR001251">
    <property type="entry name" value="CRAL-TRIO_dom"/>
</dbReference>
<dbReference type="GO" id="GO:0019898">
    <property type="term" value="C:extrinsic component of membrane"/>
    <property type="evidence" value="ECO:0007669"/>
    <property type="project" value="TreeGrafter"/>
</dbReference>
<dbReference type="PANTHER" id="PTHR22826">
    <property type="entry name" value="RHO GUANINE EXCHANGE FACTOR-RELATED"/>
    <property type="match status" value="1"/>
</dbReference>
<dbReference type="GO" id="GO:0005737">
    <property type="term" value="C:cytoplasm"/>
    <property type="evidence" value="ECO:0007669"/>
    <property type="project" value="TreeGrafter"/>
</dbReference>
<evidence type="ECO:0000256" key="2">
    <source>
        <dbReference type="SAM" id="Coils"/>
    </source>
</evidence>
<dbReference type="SUPFAM" id="SSF46966">
    <property type="entry name" value="Spectrin repeat"/>
    <property type="match status" value="2"/>
</dbReference>
<evidence type="ECO:0000259" key="3">
    <source>
        <dbReference type="PROSITE" id="PS50191"/>
    </source>
</evidence>
<accession>A0A915CN38</accession>
<protein>
    <submittedName>
        <fullName evidence="5">CRAL-TRIO domain-containing protein</fullName>
    </submittedName>
</protein>
<dbReference type="PROSITE" id="PS50191">
    <property type="entry name" value="CRAL_TRIO"/>
    <property type="match status" value="1"/>
</dbReference>
<dbReference type="AlphaFoldDB" id="A0A915CN38"/>
<evidence type="ECO:0000313" key="5">
    <source>
        <dbReference type="WBParaSite" id="jg10394"/>
    </source>
</evidence>
<dbReference type="Gene3D" id="1.20.58.60">
    <property type="match status" value="2"/>
</dbReference>
<feature type="coiled-coil region" evidence="2">
    <location>
        <begin position="634"/>
        <end position="672"/>
    </location>
</feature>
<dbReference type="SUPFAM" id="SSF52087">
    <property type="entry name" value="CRAL/TRIO domain"/>
    <property type="match status" value="1"/>
</dbReference>